<keyword evidence="3 5" id="KW-0238">DNA-binding</keyword>
<dbReference type="PANTHER" id="PTHR30629">
    <property type="entry name" value="PROPHAGE INTEGRASE"/>
    <property type="match status" value="1"/>
</dbReference>
<evidence type="ECO:0000256" key="2">
    <source>
        <dbReference type="ARBA" id="ARBA00022908"/>
    </source>
</evidence>
<comment type="similarity">
    <text evidence="1">Belongs to the 'phage' integrase family.</text>
</comment>
<keyword evidence="4" id="KW-0233">DNA recombination</keyword>
<sequence>MARKAKELGALEVGRLNKPGLHAVGGVSGLSLQVTPSGARSWVLRVMVGGKRREMGLGGYPDVTLAGAKEKARLAREKIDNGIDPLAERLTKRSNLAAAVAAAMNFSEAAEKYIAAHEAGWKNAKHADQWNNTLATYAYPIIGKITVADIETAHVMRVLEPIWTTKTETASRVRGRIESILDWATVRGFRKGDNPARWRGHIEHLLPARADVQKVVHHAALDYREVGAFLADLRQQAGAGAIALELAILTAARSGEVRGAKWSEIDLVAAVWTIPKERMKAEKEHRIPLSAEVLGLLNSLPRMADTDLVFPNAKNAVLSDMTMTEVIRRMGRTGVTAHGFRSSFRDWAGETTAYPREVIEHALAHQLKDKAEAAYARGSLFDKRRRLMADWAKFCAVPAAAGKVTPIRGNAAA</sequence>
<dbReference type="CDD" id="cd00801">
    <property type="entry name" value="INT_P4_C"/>
    <property type="match status" value="1"/>
</dbReference>
<name>A0A1A8XIR2_9RHOO</name>
<dbReference type="Gene3D" id="1.10.443.10">
    <property type="entry name" value="Intergrase catalytic core"/>
    <property type="match status" value="1"/>
</dbReference>
<dbReference type="InterPro" id="IPR053876">
    <property type="entry name" value="Phage_int_M"/>
</dbReference>
<dbReference type="InterPro" id="IPR050808">
    <property type="entry name" value="Phage_Integrase"/>
</dbReference>
<evidence type="ECO:0000313" key="8">
    <source>
        <dbReference type="EMBL" id="SBT04581.1"/>
    </source>
</evidence>
<keyword evidence="9" id="KW-1185">Reference proteome</keyword>
<dbReference type="EMBL" id="FLQY01000037">
    <property type="protein sequence ID" value="SBT04581.1"/>
    <property type="molecule type" value="Genomic_DNA"/>
</dbReference>
<dbReference type="GO" id="GO:0003677">
    <property type="term" value="F:DNA binding"/>
    <property type="evidence" value="ECO:0007669"/>
    <property type="project" value="UniProtKB-UniRule"/>
</dbReference>
<evidence type="ECO:0000256" key="5">
    <source>
        <dbReference type="PROSITE-ProRule" id="PRU01248"/>
    </source>
</evidence>
<dbReference type="Pfam" id="PF00589">
    <property type="entry name" value="Phage_integrase"/>
    <property type="match status" value="1"/>
</dbReference>
<evidence type="ECO:0000259" key="6">
    <source>
        <dbReference type="PROSITE" id="PS51898"/>
    </source>
</evidence>
<feature type="domain" description="Core-binding (CB)" evidence="7">
    <location>
        <begin position="104"/>
        <end position="185"/>
    </location>
</feature>
<keyword evidence="2" id="KW-0229">DNA integration</keyword>
<dbReference type="PROSITE" id="PS51900">
    <property type="entry name" value="CB"/>
    <property type="match status" value="1"/>
</dbReference>
<evidence type="ECO:0000256" key="4">
    <source>
        <dbReference type="ARBA" id="ARBA00023172"/>
    </source>
</evidence>
<organism evidence="8 9">
    <name type="scientific">Candidatus Propionivibrio aalborgensis</name>
    <dbReference type="NCBI Taxonomy" id="1860101"/>
    <lineage>
        <taxon>Bacteria</taxon>
        <taxon>Pseudomonadati</taxon>
        <taxon>Pseudomonadota</taxon>
        <taxon>Betaproteobacteria</taxon>
        <taxon>Rhodocyclales</taxon>
        <taxon>Rhodocyclaceae</taxon>
        <taxon>Propionivibrio</taxon>
    </lineage>
</organism>
<reference evidence="8 9" key="1">
    <citation type="submission" date="2016-06" db="EMBL/GenBank/DDBJ databases">
        <authorList>
            <person name="Kjaerup R.B."/>
            <person name="Dalgaard T.S."/>
            <person name="Juul-Madsen H.R."/>
        </authorList>
    </citation>
    <scope>NUCLEOTIDE SEQUENCE [LARGE SCALE GENOMIC DNA]</scope>
    <source>
        <strain evidence="8">2</strain>
    </source>
</reference>
<evidence type="ECO:0000259" key="7">
    <source>
        <dbReference type="PROSITE" id="PS51900"/>
    </source>
</evidence>
<dbReference type="InterPro" id="IPR013762">
    <property type="entry name" value="Integrase-like_cat_sf"/>
</dbReference>
<evidence type="ECO:0000256" key="3">
    <source>
        <dbReference type="ARBA" id="ARBA00023125"/>
    </source>
</evidence>
<dbReference type="Pfam" id="PF22022">
    <property type="entry name" value="Phage_int_M"/>
    <property type="match status" value="1"/>
</dbReference>
<dbReference type="PROSITE" id="PS51898">
    <property type="entry name" value="TYR_RECOMBINASE"/>
    <property type="match status" value="1"/>
</dbReference>
<protein>
    <submittedName>
        <fullName evidence="8">Phage integrase</fullName>
    </submittedName>
</protein>
<dbReference type="GO" id="GO:0006310">
    <property type="term" value="P:DNA recombination"/>
    <property type="evidence" value="ECO:0007669"/>
    <property type="project" value="UniProtKB-KW"/>
</dbReference>
<proteinExistence type="inferred from homology"/>
<dbReference type="Pfam" id="PF13356">
    <property type="entry name" value="Arm-DNA-bind_3"/>
    <property type="match status" value="1"/>
</dbReference>
<dbReference type="InterPro" id="IPR011010">
    <property type="entry name" value="DNA_brk_join_enz"/>
</dbReference>
<dbReference type="Gene3D" id="1.10.150.130">
    <property type="match status" value="1"/>
</dbReference>
<dbReference type="AlphaFoldDB" id="A0A1A8XIR2"/>
<dbReference type="Proteomes" id="UP000199600">
    <property type="component" value="Unassembled WGS sequence"/>
</dbReference>
<accession>A0A1A8XIR2</accession>
<dbReference type="Gene3D" id="3.30.160.390">
    <property type="entry name" value="Integrase, DNA-binding domain"/>
    <property type="match status" value="1"/>
</dbReference>
<dbReference type="InterPro" id="IPR010998">
    <property type="entry name" value="Integrase_recombinase_N"/>
</dbReference>
<dbReference type="InterPro" id="IPR025166">
    <property type="entry name" value="Integrase_DNA_bind_dom"/>
</dbReference>
<dbReference type="InterPro" id="IPR038488">
    <property type="entry name" value="Integrase_DNA-bd_sf"/>
</dbReference>
<gene>
    <name evidence="8" type="ORF">PROAA_1310003</name>
</gene>
<dbReference type="SUPFAM" id="SSF56349">
    <property type="entry name" value="DNA breaking-rejoining enzymes"/>
    <property type="match status" value="1"/>
</dbReference>
<dbReference type="InterPro" id="IPR002104">
    <property type="entry name" value="Integrase_catalytic"/>
</dbReference>
<evidence type="ECO:0000313" key="9">
    <source>
        <dbReference type="Proteomes" id="UP000199600"/>
    </source>
</evidence>
<dbReference type="PANTHER" id="PTHR30629:SF2">
    <property type="entry name" value="PROPHAGE INTEGRASE INTS-RELATED"/>
    <property type="match status" value="1"/>
</dbReference>
<feature type="domain" description="Tyr recombinase" evidence="6">
    <location>
        <begin position="216"/>
        <end position="390"/>
    </location>
</feature>
<dbReference type="RefSeq" id="WP_186409850.1">
    <property type="nucleotide sequence ID" value="NZ_FLQY01000037.1"/>
</dbReference>
<dbReference type="InterPro" id="IPR044068">
    <property type="entry name" value="CB"/>
</dbReference>
<dbReference type="GO" id="GO:0015074">
    <property type="term" value="P:DNA integration"/>
    <property type="evidence" value="ECO:0007669"/>
    <property type="project" value="UniProtKB-KW"/>
</dbReference>
<evidence type="ECO:0000256" key="1">
    <source>
        <dbReference type="ARBA" id="ARBA00008857"/>
    </source>
</evidence>